<dbReference type="InterPro" id="IPR001345">
    <property type="entry name" value="PG/BPGM_mutase_AS"/>
</dbReference>
<sequence length="225" mass="25967">MNTSNQNNNNTKTIILVRHGQATHNLESIPWEEREKIRDPLLTPKGIDQAKQVAIHEHVPSLIAVSPLQRTIQTCLYALHSRCENESMSCEKFINMTECIAKRKGNTTIVLQPLLQEENAGILLCDTGIDIQELCEIYGNELFVLDDIHMYQETHHWFYPKHNLKERVQKSIQRLHEREETCIALITHHGVLKELTQGELFMNGESKMFLLREGSDQLEKVQESS</sequence>
<dbReference type="InterPro" id="IPR029033">
    <property type="entry name" value="His_PPase_superfam"/>
</dbReference>
<dbReference type="Pfam" id="PF00300">
    <property type="entry name" value="His_Phos_1"/>
    <property type="match status" value="1"/>
</dbReference>
<keyword evidence="1" id="KW-0324">Glycolysis</keyword>
<dbReference type="Gene3D" id="3.40.50.1240">
    <property type="entry name" value="Phosphoglycerate mutase-like"/>
    <property type="match status" value="1"/>
</dbReference>
<keyword evidence="4" id="KW-1185">Reference proteome</keyword>
<dbReference type="GO" id="GO:0016791">
    <property type="term" value="F:phosphatase activity"/>
    <property type="evidence" value="ECO:0007669"/>
    <property type="project" value="TreeGrafter"/>
</dbReference>
<dbReference type="GO" id="GO:0005737">
    <property type="term" value="C:cytoplasm"/>
    <property type="evidence" value="ECO:0007669"/>
    <property type="project" value="TreeGrafter"/>
</dbReference>
<evidence type="ECO:0000256" key="2">
    <source>
        <dbReference type="ARBA" id="ARBA00023235"/>
    </source>
</evidence>
<dbReference type="PANTHER" id="PTHR48100:SF1">
    <property type="entry name" value="HISTIDINE PHOSPHATASE FAMILY PROTEIN-RELATED"/>
    <property type="match status" value="1"/>
</dbReference>
<proteinExistence type="predicted"/>
<dbReference type="AlphaFoldDB" id="A0A6A5CDS1"/>
<evidence type="ECO:0000313" key="3">
    <source>
        <dbReference type="EMBL" id="KAF0984724.1"/>
    </source>
</evidence>
<dbReference type="VEuPathDB" id="AmoebaDB:NF0092510"/>
<dbReference type="VEuPathDB" id="AmoebaDB:NfTy_030790"/>
<keyword evidence="2" id="KW-0413">Isomerase</keyword>
<name>A0A6A5CDS1_NAEFO</name>
<evidence type="ECO:0000256" key="1">
    <source>
        <dbReference type="ARBA" id="ARBA00023152"/>
    </source>
</evidence>
<reference evidence="3 4" key="1">
    <citation type="journal article" date="2019" name="Sci. Rep.">
        <title>Nanopore sequencing improves the draft genome of the human pathogenic amoeba Naegleria fowleri.</title>
        <authorList>
            <person name="Liechti N."/>
            <person name="Schurch N."/>
            <person name="Bruggmann R."/>
            <person name="Wittwer M."/>
        </authorList>
    </citation>
    <scope>NUCLEOTIDE SEQUENCE [LARGE SCALE GENOMIC DNA]</scope>
    <source>
        <strain evidence="3 4">ATCC 30894</strain>
    </source>
</reference>
<dbReference type="OMA" id="HEREETC"/>
<dbReference type="InterPro" id="IPR050275">
    <property type="entry name" value="PGM_Phosphatase"/>
</dbReference>
<evidence type="ECO:0000313" key="4">
    <source>
        <dbReference type="Proteomes" id="UP000444721"/>
    </source>
</evidence>
<protein>
    <submittedName>
        <fullName evidence="3">Uncharacterized protein</fullName>
    </submittedName>
</protein>
<dbReference type="PROSITE" id="PS00175">
    <property type="entry name" value="PG_MUTASE"/>
    <property type="match status" value="1"/>
</dbReference>
<dbReference type="CDD" id="cd07067">
    <property type="entry name" value="HP_PGM_like"/>
    <property type="match status" value="1"/>
</dbReference>
<organism evidence="3 4">
    <name type="scientific">Naegleria fowleri</name>
    <name type="common">Brain eating amoeba</name>
    <dbReference type="NCBI Taxonomy" id="5763"/>
    <lineage>
        <taxon>Eukaryota</taxon>
        <taxon>Discoba</taxon>
        <taxon>Heterolobosea</taxon>
        <taxon>Tetramitia</taxon>
        <taxon>Eutetramitia</taxon>
        <taxon>Vahlkampfiidae</taxon>
        <taxon>Naegleria</taxon>
    </lineage>
</organism>
<dbReference type="OrthoDB" id="496981at2759"/>
<dbReference type="InterPro" id="IPR013078">
    <property type="entry name" value="His_Pase_superF_clade-1"/>
</dbReference>
<gene>
    <name evidence="3" type="ORF">FDP41_000623</name>
</gene>
<accession>A0A6A5CDS1</accession>
<dbReference type="VEuPathDB" id="AmoebaDB:FDP41_000623"/>
<dbReference type="RefSeq" id="XP_044569437.1">
    <property type="nucleotide sequence ID" value="XM_044709842.1"/>
</dbReference>
<dbReference type="PANTHER" id="PTHR48100">
    <property type="entry name" value="BROAD-SPECIFICITY PHOSPHATASE YOR283W-RELATED"/>
    <property type="match status" value="1"/>
</dbReference>
<dbReference type="GeneID" id="68107841"/>
<dbReference type="SUPFAM" id="SSF53254">
    <property type="entry name" value="Phosphoglycerate mutase-like"/>
    <property type="match status" value="1"/>
</dbReference>
<comment type="caution">
    <text evidence="3">The sequence shown here is derived from an EMBL/GenBank/DDBJ whole genome shotgun (WGS) entry which is preliminary data.</text>
</comment>
<dbReference type="Proteomes" id="UP000444721">
    <property type="component" value="Unassembled WGS sequence"/>
</dbReference>
<dbReference type="SMART" id="SM00855">
    <property type="entry name" value="PGAM"/>
    <property type="match status" value="1"/>
</dbReference>
<dbReference type="EMBL" id="VFQX01000002">
    <property type="protein sequence ID" value="KAF0984724.1"/>
    <property type="molecule type" value="Genomic_DNA"/>
</dbReference>